<feature type="region of interest" description="Disordered" evidence="1">
    <location>
        <begin position="24"/>
        <end position="80"/>
    </location>
</feature>
<evidence type="ECO:0000313" key="3">
    <source>
        <dbReference type="Proteomes" id="UP001358586"/>
    </source>
</evidence>
<dbReference type="EMBL" id="JARKNE010000007">
    <property type="protein sequence ID" value="KAK5820008.1"/>
    <property type="molecule type" value="Genomic_DNA"/>
</dbReference>
<accession>A0ABR0PFI5</accession>
<feature type="compositionally biased region" description="Basic and acidic residues" evidence="1">
    <location>
        <begin position="25"/>
        <end position="38"/>
    </location>
</feature>
<evidence type="ECO:0000256" key="1">
    <source>
        <dbReference type="SAM" id="MobiDB-lite"/>
    </source>
</evidence>
<comment type="caution">
    <text evidence="2">The sequence shown here is derived from an EMBL/GenBank/DDBJ whole genome shotgun (WGS) entry which is preliminary data.</text>
</comment>
<sequence>MGYPRPTQTKLLAAIPCYGKGRGIIGERKSERIGEQTARKSTPKRSQSLRQSHLSSPPSSTLRTPMVVDSMPSKPTSEGSVQRYWHLHVRAFEAKRRRRTTLSNDLVGAFKTKTEITGIGPAAREKKKKLLGKQVVTIRRQRKTDTKERTTS</sequence>
<name>A0ABR0PFI5_GOSAR</name>
<dbReference type="Proteomes" id="UP001358586">
    <property type="component" value="Chromosome 7"/>
</dbReference>
<keyword evidence="3" id="KW-1185">Reference proteome</keyword>
<protein>
    <submittedName>
        <fullName evidence="2">Uncharacterized protein</fullName>
    </submittedName>
</protein>
<reference evidence="2 3" key="1">
    <citation type="submission" date="2023-03" db="EMBL/GenBank/DDBJ databases">
        <title>WGS of Gossypium arboreum.</title>
        <authorList>
            <person name="Yu D."/>
        </authorList>
    </citation>
    <scope>NUCLEOTIDE SEQUENCE [LARGE SCALE GENOMIC DNA]</scope>
    <source>
        <tissue evidence="2">Leaf</tissue>
    </source>
</reference>
<evidence type="ECO:0000313" key="2">
    <source>
        <dbReference type="EMBL" id="KAK5820008.1"/>
    </source>
</evidence>
<proteinExistence type="predicted"/>
<feature type="compositionally biased region" description="Low complexity" evidence="1">
    <location>
        <begin position="45"/>
        <end position="65"/>
    </location>
</feature>
<gene>
    <name evidence="2" type="ORF">PVK06_025049</name>
</gene>
<organism evidence="2 3">
    <name type="scientific">Gossypium arboreum</name>
    <name type="common">Tree cotton</name>
    <name type="synonym">Gossypium nanking</name>
    <dbReference type="NCBI Taxonomy" id="29729"/>
    <lineage>
        <taxon>Eukaryota</taxon>
        <taxon>Viridiplantae</taxon>
        <taxon>Streptophyta</taxon>
        <taxon>Embryophyta</taxon>
        <taxon>Tracheophyta</taxon>
        <taxon>Spermatophyta</taxon>
        <taxon>Magnoliopsida</taxon>
        <taxon>eudicotyledons</taxon>
        <taxon>Gunneridae</taxon>
        <taxon>Pentapetalae</taxon>
        <taxon>rosids</taxon>
        <taxon>malvids</taxon>
        <taxon>Malvales</taxon>
        <taxon>Malvaceae</taxon>
        <taxon>Malvoideae</taxon>
        <taxon>Gossypium</taxon>
    </lineage>
</organism>